<dbReference type="InterPro" id="IPR011009">
    <property type="entry name" value="Kinase-like_dom_sf"/>
</dbReference>
<dbReference type="GO" id="GO:0046872">
    <property type="term" value="F:metal ion binding"/>
    <property type="evidence" value="ECO:0007669"/>
    <property type="project" value="UniProtKB-KW"/>
</dbReference>
<dbReference type="Gene3D" id="3.30.200.20">
    <property type="entry name" value="Phosphorylase Kinase, domain 1"/>
    <property type="match status" value="1"/>
</dbReference>
<keyword evidence="6 7" id="KW-0046">Antibiotic resistance</keyword>
<dbReference type="GO" id="GO:0005524">
    <property type="term" value="F:ATP binding"/>
    <property type="evidence" value="ECO:0007669"/>
    <property type="project" value="UniProtKB-KW"/>
</dbReference>
<dbReference type="EMBL" id="MBLM01000001">
    <property type="protein sequence ID" value="OHV46680.1"/>
    <property type="molecule type" value="Genomic_DNA"/>
</dbReference>
<comment type="similarity">
    <text evidence="1 7">Belongs to the aminoglycoside phosphotransferase family.</text>
</comment>
<dbReference type="RefSeq" id="WP_071081669.1">
    <property type="nucleotide sequence ID" value="NZ_MBLM01000001.1"/>
</dbReference>
<evidence type="ECO:0000313" key="11">
    <source>
        <dbReference type="EMBL" id="OHV46680.1"/>
    </source>
</evidence>
<dbReference type="Gene3D" id="3.90.1200.10">
    <property type="match status" value="1"/>
</dbReference>
<name>A0A1S1RKG9_9ACTN</name>
<evidence type="ECO:0000256" key="9">
    <source>
        <dbReference type="PIRSR" id="PIRSR000706-2"/>
    </source>
</evidence>
<dbReference type="InterPro" id="IPR002575">
    <property type="entry name" value="Aminoglycoside_PTrfase"/>
</dbReference>
<evidence type="ECO:0000256" key="3">
    <source>
        <dbReference type="ARBA" id="ARBA00022741"/>
    </source>
</evidence>
<keyword evidence="12" id="KW-1185">Reference proteome</keyword>
<dbReference type="AlphaFoldDB" id="A0A1S1RKG9"/>
<protein>
    <submittedName>
        <fullName evidence="11">Aminoglycoside phosphotransferase APH(3')</fullName>
    </submittedName>
</protein>
<evidence type="ECO:0000256" key="6">
    <source>
        <dbReference type="ARBA" id="ARBA00023251"/>
    </source>
</evidence>
<evidence type="ECO:0000313" key="12">
    <source>
        <dbReference type="Proteomes" id="UP000179627"/>
    </source>
</evidence>
<dbReference type="GO" id="GO:0016773">
    <property type="term" value="F:phosphotransferase activity, alcohol group as acceptor"/>
    <property type="evidence" value="ECO:0007669"/>
    <property type="project" value="InterPro"/>
</dbReference>
<feature type="binding site" evidence="9">
    <location>
        <position position="184"/>
    </location>
    <ligand>
        <name>Mg(2+)</name>
        <dbReference type="ChEBI" id="CHEBI:18420"/>
    </ligand>
</feature>
<keyword evidence="5 7" id="KW-0067">ATP-binding</keyword>
<dbReference type="Pfam" id="PF01636">
    <property type="entry name" value="APH"/>
    <property type="match status" value="1"/>
</dbReference>
<evidence type="ECO:0000256" key="8">
    <source>
        <dbReference type="PIRSR" id="PIRSR000706-1"/>
    </source>
</evidence>
<dbReference type="PIRSF" id="PIRSF000706">
    <property type="entry name" value="Kanamycin_kin"/>
    <property type="match status" value="1"/>
</dbReference>
<dbReference type="GO" id="GO:0046677">
    <property type="term" value="P:response to antibiotic"/>
    <property type="evidence" value="ECO:0007669"/>
    <property type="project" value="UniProtKB-KW"/>
</dbReference>
<organism evidence="11 12">
    <name type="scientific">Parafrankia colletiae</name>
    <dbReference type="NCBI Taxonomy" id="573497"/>
    <lineage>
        <taxon>Bacteria</taxon>
        <taxon>Bacillati</taxon>
        <taxon>Actinomycetota</taxon>
        <taxon>Actinomycetes</taxon>
        <taxon>Frankiales</taxon>
        <taxon>Frankiaceae</taxon>
        <taxon>Parafrankia</taxon>
    </lineage>
</organism>
<keyword evidence="3 7" id="KW-0547">Nucleotide-binding</keyword>
<keyword evidence="4 7" id="KW-0418">Kinase</keyword>
<sequence length="254" mass="27003">MIAGPPRNGEAPIPGAIAAMIAGDRVRPVWRNDCGGLTFEVTSLSGRRFVKWAPAGSGLDLTAEADRLRWAAPFTPVPTVLGEGRDGAGSWLVTAGLPGRNAVDERWKADPRRAVQAIGRGLRAFHDALPVAVCPFSWSVADRLADAAPWATTERRRRCLAELAAGAPPVDVLVVCQGDACPPNTLLADDGTWSGHVDLGAMGVADRWADLAVATCSLGWNYGPGWEPALLDAYGVVPDDDRTAFYNRLWQVGP</sequence>
<feature type="active site" description="Proton acceptor" evidence="8">
    <location>
        <position position="179"/>
    </location>
</feature>
<keyword evidence="2 7" id="KW-0808">Transferase</keyword>
<feature type="domain" description="Aminoglycoside phosphotransferase" evidence="10">
    <location>
        <begin position="37"/>
        <end position="246"/>
    </location>
</feature>
<dbReference type="CDD" id="cd05150">
    <property type="entry name" value="APH"/>
    <property type="match status" value="1"/>
</dbReference>
<dbReference type="Proteomes" id="UP000179627">
    <property type="component" value="Unassembled WGS sequence"/>
</dbReference>
<keyword evidence="9" id="KW-0479">Metal-binding</keyword>
<evidence type="ECO:0000256" key="5">
    <source>
        <dbReference type="ARBA" id="ARBA00022840"/>
    </source>
</evidence>
<dbReference type="InterPro" id="IPR024165">
    <property type="entry name" value="Kan/Strep_kinase"/>
</dbReference>
<proteinExistence type="inferred from homology"/>
<evidence type="ECO:0000256" key="1">
    <source>
        <dbReference type="ARBA" id="ARBA00006219"/>
    </source>
</evidence>
<evidence type="ECO:0000259" key="10">
    <source>
        <dbReference type="Pfam" id="PF01636"/>
    </source>
</evidence>
<reference evidence="12" key="1">
    <citation type="submission" date="2016-07" db="EMBL/GenBank/DDBJ databases">
        <title>Sequence Frankia sp. strain CcI1.17.</title>
        <authorList>
            <person name="Ghodhbane-Gtari F."/>
            <person name="Swanson E."/>
            <person name="Gueddou A."/>
            <person name="Morris K."/>
            <person name="Hezbri K."/>
            <person name="Ktari A."/>
            <person name="Nouioui I."/>
            <person name="Abebe-Akele F."/>
            <person name="Simpson S."/>
            <person name="Thomas K."/>
            <person name="Gtari M."/>
            <person name="Tisa L.S."/>
            <person name="Hurst S."/>
        </authorList>
    </citation>
    <scope>NUCLEOTIDE SEQUENCE [LARGE SCALE GENOMIC DNA]</scope>
    <source>
        <strain evidence="12">Cc1.17</strain>
    </source>
</reference>
<keyword evidence="9" id="KW-0460">Magnesium</keyword>
<feature type="binding site" evidence="9">
    <location>
        <position position="198"/>
    </location>
    <ligand>
        <name>Mg(2+)</name>
        <dbReference type="ChEBI" id="CHEBI:18420"/>
    </ligand>
</feature>
<dbReference type="OrthoDB" id="3806873at2"/>
<accession>A0A1S1RKG9</accession>
<dbReference type="SUPFAM" id="SSF56112">
    <property type="entry name" value="Protein kinase-like (PK-like)"/>
    <property type="match status" value="1"/>
</dbReference>
<gene>
    <name evidence="11" type="ORF">CC117_00075</name>
</gene>
<evidence type="ECO:0000256" key="4">
    <source>
        <dbReference type="ARBA" id="ARBA00022777"/>
    </source>
</evidence>
<evidence type="ECO:0000256" key="7">
    <source>
        <dbReference type="PIRNR" id="PIRNR000706"/>
    </source>
</evidence>
<comment type="caution">
    <text evidence="11">The sequence shown here is derived from an EMBL/GenBank/DDBJ whole genome shotgun (WGS) entry which is preliminary data.</text>
</comment>
<evidence type="ECO:0000256" key="2">
    <source>
        <dbReference type="ARBA" id="ARBA00022679"/>
    </source>
</evidence>
<dbReference type="GO" id="GO:0016301">
    <property type="term" value="F:kinase activity"/>
    <property type="evidence" value="ECO:0007669"/>
    <property type="project" value="UniProtKB-KW"/>
</dbReference>